<organism evidence="9 10">
    <name type="scientific">Candidatus Zambryskibacteria bacterium RIFCSPHIGHO2_02_FULL_43_14</name>
    <dbReference type="NCBI Taxonomy" id="1802748"/>
    <lineage>
        <taxon>Bacteria</taxon>
        <taxon>Candidatus Zambryskiibacteriota</taxon>
    </lineage>
</organism>
<feature type="binding site" evidence="7">
    <location>
        <begin position="299"/>
        <end position="302"/>
    </location>
    <ligand>
        <name>ATP</name>
        <dbReference type="ChEBI" id="CHEBI:30616"/>
    </ligand>
</feature>
<dbReference type="Pfam" id="PF00162">
    <property type="entry name" value="PGK"/>
    <property type="match status" value="1"/>
</dbReference>
<dbReference type="GO" id="GO:0005829">
    <property type="term" value="C:cytosol"/>
    <property type="evidence" value="ECO:0007669"/>
    <property type="project" value="TreeGrafter"/>
</dbReference>
<evidence type="ECO:0000256" key="6">
    <source>
        <dbReference type="ARBA" id="ARBA00022840"/>
    </source>
</evidence>
<dbReference type="EMBL" id="MHVR01000010">
    <property type="protein sequence ID" value="OHA96144.1"/>
    <property type="molecule type" value="Genomic_DNA"/>
</dbReference>
<dbReference type="GO" id="GO:0006094">
    <property type="term" value="P:gluconeogenesis"/>
    <property type="evidence" value="ECO:0007669"/>
    <property type="project" value="TreeGrafter"/>
</dbReference>
<dbReference type="GO" id="GO:0005524">
    <property type="term" value="F:ATP binding"/>
    <property type="evidence" value="ECO:0007669"/>
    <property type="project" value="UniProtKB-KW"/>
</dbReference>
<comment type="catalytic activity">
    <reaction evidence="1 8">
        <text>(2R)-3-phosphoglycerate + ATP = (2R)-3-phospho-glyceroyl phosphate + ADP</text>
        <dbReference type="Rhea" id="RHEA:14801"/>
        <dbReference type="ChEBI" id="CHEBI:30616"/>
        <dbReference type="ChEBI" id="CHEBI:57604"/>
        <dbReference type="ChEBI" id="CHEBI:58272"/>
        <dbReference type="ChEBI" id="CHEBI:456216"/>
        <dbReference type="EC" id="2.7.2.3"/>
    </reaction>
</comment>
<feature type="binding site" evidence="7">
    <location>
        <position position="177"/>
    </location>
    <ligand>
        <name>ATP</name>
        <dbReference type="ChEBI" id="CHEBI:30616"/>
    </ligand>
</feature>
<dbReference type="InterPro" id="IPR015824">
    <property type="entry name" value="Phosphoglycerate_kinase_N"/>
</dbReference>
<evidence type="ECO:0000313" key="9">
    <source>
        <dbReference type="EMBL" id="OHA96144.1"/>
    </source>
</evidence>
<dbReference type="SUPFAM" id="SSF53748">
    <property type="entry name" value="Phosphoglycerate kinase"/>
    <property type="match status" value="1"/>
</dbReference>
<evidence type="ECO:0000256" key="4">
    <source>
        <dbReference type="ARBA" id="ARBA00022741"/>
    </source>
</evidence>
<keyword evidence="4" id="KW-0547">Nucleotide-binding</keyword>
<keyword evidence="6 7" id="KW-0067">ATP-binding</keyword>
<name>A0A1G2TFS3_9BACT</name>
<dbReference type="Gene3D" id="3.40.50.1260">
    <property type="entry name" value="Phosphoglycerate kinase, N-terminal domain"/>
    <property type="match status" value="2"/>
</dbReference>
<keyword evidence="3 8" id="KW-0808">Transferase</keyword>
<evidence type="ECO:0000256" key="5">
    <source>
        <dbReference type="ARBA" id="ARBA00022777"/>
    </source>
</evidence>
<evidence type="ECO:0000256" key="3">
    <source>
        <dbReference type="ARBA" id="ARBA00022679"/>
    </source>
</evidence>
<dbReference type="Proteomes" id="UP000178175">
    <property type="component" value="Unassembled WGS sequence"/>
</dbReference>
<evidence type="ECO:0000256" key="2">
    <source>
        <dbReference type="ARBA" id="ARBA00013061"/>
    </source>
</evidence>
<comment type="caution">
    <text evidence="9">The sequence shown here is derived from an EMBL/GenBank/DDBJ whole genome shotgun (WGS) entry which is preliminary data.</text>
</comment>
<protein>
    <recommendedName>
        <fullName evidence="2 8">Phosphoglycerate kinase</fullName>
        <ecNumber evidence="2 8">2.7.2.3</ecNumber>
    </recommendedName>
</protein>
<gene>
    <name evidence="9" type="ORF">A3C70_03465</name>
</gene>
<dbReference type="PANTHER" id="PTHR11406:SF23">
    <property type="entry name" value="PHOSPHOGLYCERATE KINASE 1, CHLOROPLASTIC-RELATED"/>
    <property type="match status" value="1"/>
</dbReference>
<proteinExistence type="inferred from homology"/>
<dbReference type="GO" id="GO:0043531">
    <property type="term" value="F:ADP binding"/>
    <property type="evidence" value="ECO:0007669"/>
    <property type="project" value="TreeGrafter"/>
</dbReference>
<dbReference type="InterPro" id="IPR036043">
    <property type="entry name" value="Phosphoglycerate_kinase_sf"/>
</dbReference>
<sequence length="343" mass="37720">MKSILEAPDLKGKCVLVRVDWSVPTSDGKVINDYQIRKSFPTIKYLQKAGAKITLVSHTEKDDDSLLPIYKCVKELLPELTFVKPSDLVLLENLRQDKGEKENSKEFAKKLAGLGDIFVNEAFPVSHREHASIVGVPEFLPSYAGLQLVLEVKTLSKAFYPMHPFLFILGGAKFDTKLPLLKKFINIADWIFVGGALAHNFFKILGKDIGDSLVSDDDFELKELLDTGKIILPEDTIVEDKKIMDAGPITIESLKLKIASSKLVLWNGPLGSYERGYKVATLQLAKFIVESGKESIIGGGDTLAAVEELNLFDKFSFVSTGGGAMLEFLATGTLPGIEALSRK</sequence>
<dbReference type="PIRSF" id="PIRSF000724">
    <property type="entry name" value="Pgk"/>
    <property type="match status" value="1"/>
</dbReference>
<dbReference type="AlphaFoldDB" id="A0A1G2TFS3"/>
<dbReference type="InterPro" id="IPR001576">
    <property type="entry name" value="Phosphoglycerate_kinase"/>
</dbReference>
<comment type="similarity">
    <text evidence="8">Belongs to the phosphoglycerate kinase family.</text>
</comment>
<evidence type="ECO:0000256" key="7">
    <source>
        <dbReference type="PIRSR" id="PIRSR000724-2"/>
    </source>
</evidence>
<dbReference type="EC" id="2.7.2.3" evidence="2 8"/>
<evidence type="ECO:0000256" key="1">
    <source>
        <dbReference type="ARBA" id="ARBA00000642"/>
    </source>
</evidence>
<accession>A0A1G2TFS3</accession>
<evidence type="ECO:0000313" key="10">
    <source>
        <dbReference type="Proteomes" id="UP000178175"/>
    </source>
</evidence>
<feature type="binding site" evidence="7">
    <location>
        <position position="274"/>
    </location>
    <ligand>
        <name>ATP</name>
        <dbReference type="ChEBI" id="CHEBI:30616"/>
    </ligand>
</feature>
<dbReference type="PANTHER" id="PTHR11406">
    <property type="entry name" value="PHOSPHOGLYCERATE KINASE"/>
    <property type="match status" value="1"/>
</dbReference>
<keyword evidence="5 8" id="KW-0418">Kinase</keyword>
<dbReference type="PRINTS" id="PR00477">
    <property type="entry name" value="PHGLYCKINASE"/>
</dbReference>
<dbReference type="GO" id="GO:0006096">
    <property type="term" value="P:glycolytic process"/>
    <property type="evidence" value="ECO:0007669"/>
    <property type="project" value="InterPro"/>
</dbReference>
<evidence type="ECO:0000256" key="8">
    <source>
        <dbReference type="RuleBase" id="RU000532"/>
    </source>
</evidence>
<dbReference type="GO" id="GO:0004618">
    <property type="term" value="F:phosphoglycerate kinase activity"/>
    <property type="evidence" value="ECO:0007669"/>
    <property type="project" value="UniProtKB-EC"/>
</dbReference>
<reference evidence="9 10" key="1">
    <citation type="journal article" date="2016" name="Nat. Commun.">
        <title>Thousands of microbial genomes shed light on interconnected biogeochemical processes in an aquifer system.</title>
        <authorList>
            <person name="Anantharaman K."/>
            <person name="Brown C.T."/>
            <person name="Hug L.A."/>
            <person name="Sharon I."/>
            <person name="Castelle C.J."/>
            <person name="Probst A.J."/>
            <person name="Thomas B.C."/>
            <person name="Singh A."/>
            <person name="Wilkins M.J."/>
            <person name="Karaoz U."/>
            <person name="Brodie E.L."/>
            <person name="Williams K.H."/>
            <person name="Hubbard S.S."/>
            <person name="Banfield J.F."/>
        </authorList>
    </citation>
    <scope>NUCLEOTIDE SEQUENCE [LARGE SCALE GENOMIC DNA]</scope>
</reference>